<proteinExistence type="predicted"/>
<dbReference type="RefSeq" id="WP_234255712.1">
    <property type="nucleotide sequence ID" value="NZ_JABFTV010000022.1"/>
</dbReference>
<dbReference type="InterPro" id="IPR028098">
    <property type="entry name" value="Glyco_trans_4-like_N"/>
</dbReference>
<dbReference type="Pfam" id="PF13692">
    <property type="entry name" value="Glyco_trans_1_4"/>
    <property type="match status" value="1"/>
</dbReference>
<keyword evidence="3" id="KW-1185">Reference proteome</keyword>
<comment type="caution">
    <text evidence="2">The sequence shown here is derived from an EMBL/GenBank/DDBJ whole genome shotgun (WGS) entry which is preliminary data.</text>
</comment>
<dbReference type="Proteomes" id="UP001320272">
    <property type="component" value="Unassembled WGS sequence"/>
</dbReference>
<dbReference type="SUPFAM" id="SSF53756">
    <property type="entry name" value="UDP-Glycosyltransferase/glycogen phosphorylase"/>
    <property type="match status" value="1"/>
</dbReference>
<organism evidence="2 3">
    <name type="scientific">Billgrantia aerodenitrificans</name>
    <dbReference type="NCBI Taxonomy" id="2733483"/>
    <lineage>
        <taxon>Bacteria</taxon>
        <taxon>Pseudomonadati</taxon>
        <taxon>Pseudomonadota</taxon>
        <taxon>Gammaproteobacteria</taxon>
        <taxon>Oceanospirillales</taxon>
        <taxon>Halomonadaceae</taxon>
        <taxon>Billgrantia</taxon>
    </lineage>
</organism>
<sequence length="413" mass="46131">MRILFISDNFPPETNAPATRLYEHATRWVKAGHEVTVITCAPNFPEGKVFPGYRNRWYAVENWDGIRIVRVKSYITSNEGFLKRTLDYVSFMVSGFFVGLFQKKPDVIVATSPQFFAAVGGWALAAVRRKPFIFELRDLWPASIVAVGAMRESRTIRWLEKLELFLYRRASRVVAVTHAFKKDLMERGIEGDKIDVVLNGVDLSRYQPMAADESLLREHELQGKFVVGYLGTHGMAHALDKVLEAAEQLKHRDDIVFIFVGAGAAKTELVERAKAKGLSNVRFVPRQPKEAMPKYWSLCDLALIPLRDTPVFESVIPSKMFECMGMGIPVLMSIPEGEGTGILRESGAGVCVPPEDPVAMAAAIEGLKDNLEQRDELRRQGLAAAATYSRDHQAEKMLAAFGIVLKCGNKVKN</sequence>
<evidence type="ECO:0000313" key="2">
    <source>
        <dbReference type="EMBL" id="MCE8027026.1"/>
    </source>
</evidence>
<reference evidence="2 3" key="1">
    <citation type="journal article" date="2021" name="Front. Microbiol.">
        <title>Aerobic Denitrification and Heterotrophic Sulfur Oxidation in the Genus Halomonas Revealed by Six Novel Species Characterizations and Genome-Based Analysis.</title>
        <authorList>
            <person name="Wang L."/>
            <person name="Shao Z."/>
        </authorList>
    </citation>
    <scope>NUCLEOTIDE SEQUENCE [LARGE SCALE GENOMIC DNA]</scope>
    <source>
        <strain evidence="2 3">MCCC 1A11058</strain>
    </source>
</reference>
<feature type="domain" description="Glycosyltransferase subfamily 4-like N-terminal" evidence="1">
    <location>
        <begin position="19"/>
        <end position="205"/>
    </location>
</feature>
<dbReference type="CDD" id="cd03794">
    <property type="entry name" value="GT4_WbuB-like"/>
    <property type="match status" value="1"/>
</dbReference>
<dbReference type="Gene3D" id="3.40.50.2000">
    <property type="entry name" value="Glycogen Phosphorylase B"/>
    <property type="match status" value="2"/>
</dbReference>
<accession>A0ABS9AYM8</accession>
<dbReference type="InterPro" id="IPR050194">
    <property type="entry name" value="Glycosyltransferase_grp1"/>
</dbReference>
<evidence type="ECO:0000259" key="1">
    <source>
        <dbReference type="Pfam" id="PF13439"/>
    </source>
</evidence>
<gene>
    <name evidence="2" type="ORF">HOP59_23135</name>
</gene>
<dbReference type="EMBL" id="JABFTV010000022">
    <property type="protein sequence ID" value="MCE8027026.1"/>
    <property type="molecule type" value="Genomic_DNA"/>
</dbReference>
<name>A0ABS9AYM8_9GAMM</name>
<dbReference type="PANTHER" id="PTHR45947">
    <property type="entry name" value="SULFOQUINOVOSYL TRANSFERASE SQD2"/>
    <property type="match status" value="1"/>
</dbReference>
<dbReference type="Pfam" id="PF13439">
    <property type="entry name" value="Glyco_transf_4"/>
    <property type="match status" value="1"/>
</dbReference>
<dbReference type="PANTHER" id="PTHR45947:SF3">
    <property type="entry name" value="SULFOQUINOVOSYL TRANSFERASE SQD2"/>
    <property type="match status" value="1"/>
</dbReference>
<protein>
    <submittedName>
        <fullName evidence="2">Glycosyltransferase family 4 protein</fullName>
    </submittedName>
</protein>
<evidence type="ECO:0000313" key="3">
    <source>
        <dbReference type="Proteomes" id="UP001320272"/>
    </source>
</evidence>